<dbReference type="PANTHER" id="PTHR42788">
    <property type="entry name" value="TAURINE IMPORT ATP-BINDING PROTEIN-RELATED"/>
    <property type="match status" value="1"/>
</dbReference>
<keyword evidence="4" id="KW-0067">ATP-binding</keyword>
<dbReference type="EMBL" id="LN681225">
    <property type="protein sequence ID" value="CEK09398.1"/>
    <property type="molecule type" value="Genomic_DNA"/>
</dbReference>
<dbReference type="OrthoDB" id="9802264at2"/>
<evidence type="ECO:0000259" key="5">
    <source>
        <dbReference type="PROSITE" id="PS50893"/>
    </source>
</evidence>
<evidence type="ECO:0000256" key="3">
    <source>
        <dbReference type="ARBA" id="ARBA00022741"/>
    </source>
</evidence>
<dbReference type="Pfam" id="PF09821">
    <property type="entry name" value="AAA_assoc_C"/>
    <property type="match status" value="1"/>
</dbReference>
<dbReference type="AlphaFoldDB" id="A0A0A8UKY2"/>
<dbReference type="GO" id="GO:0005524">
    <property type="term" value="F:ATP binding"/>
    <property type="evidence" value="ECO:0007669"/>
    <property type="project" value="UniProtKB-KW"/>
</dbReference>
<evidence type="ECO:0000256" key="1">
    <source>
        <dbReference type="ARBA" id="ARBA00005417"/>
    </source>
</evidence>
<dbReference type="InterPro" id="IPR017871">
    <property type="entry name" value="ABC_transporter-like_CS"/>
</dbReference>
<dbReference type="KEGG" id="lha:LHA_0287"/>
<dbReference type="Pfam" id="PF00005">
    <property type="entry name" value="ABC_tran"/>
    <property type="match status" value="1"/>
</dbReference>
<dbReference type="PATRIC" id="fig|449.7.peg.990"/>
<keyword evidence="2" id="KW-0813">Transport</keyword>
<comment type="similarity">
    <text evidence="1">Belongs to the ABC transporter superfamily.</text>
</comment>
<dbReference type="RefSeq" id="WP_045104938.1">
    <property type="nucleotide sequence ID" value="NZ_LN681225.1"/>
</dbReference>
<dbReference type="Proteomes" id="UP000032803">
    <property type="component" value="Chromosome I"/>
</dbReference>
<evidence type="ECO:0000313" key="6">
    <source>
        <dbReference type="EMBL" id="CEK09398.1"/>
    </source>
</evidence>
<dbReference type="InterPro" id="IPR003593">
    <property type="entry name" value="AAA+_ATPase"/>
</dbReference>
<proteinExistence type="inferred from homology"/>
<accession>A0A0A8UKY2</accession>
<dbReference type="InterPro" id="IPR003439">
    <property type="entry name" value="ABC_transporter-like_ATP-bd"/>
</dbReference>
<dbReference type="PANTHER" id="PTHR42788:SF13">
    <property type="entry name" value="ALIPHATIC SULFONATES IMPORT ATP-BINDING PROTEIN SSUB"/>
    <property type="match status" value="1"/>
</dbReference>
<dbReference type="InterPro" id="IPR050166">
    <property type="entry name" value="ABC_transporter_ATP-bind"/>
</dbReference>
<dbReference type="CDD" id="cd03293">
    <property type="entry name" value="ABC_NrtD_SsuB_transporters"/>
    <property type="match status" value="1"/>
</dbReference>
<dbReference type="SUPFAM" id="SSF52540">
    <property type="entry name" value="P-loop containing nucleoside triphosphate hydrolases"/>
    <property type="match status" value="1"/>
</dbReference>
<name>A0A0A8UKY2_LEGHA</name>
<dbReference type="InterPro" id="IPR027417">
    <property type="entry name" value="P-loop_NTPase"/>
</dbReference>
<dbReference type="SMART" id="SM00382">
    <property type="entry name" value="AAA"/>
    <property type="match status" value="1"/>
</dbReference>
<dbReference type="InterPro" id="IPR018632">
    <property type="entry name" value="AAA-associated_dom_C"/>
</dbReference>
<feature type="domain" description="ABC transporter" evidence="5">
    <location>
        <begin position="6"/>
        <end position="241"/>
    </location>
</feature>
<reference evidence="7" key="1">
    <citation type="submission" date="2014-09" db="EMBL/GenBank/DDBJ databases">
        <authorList>
            <person name="Gomez-Valero L."/>
        </authorList>
    </citation>
    <scope>NUCLEOTIDE SEQUENCE [LARGE SCALE GENOMIC DNA]</scope>
    <source>
        <strain evidence="7">ATCC35250</strain>
    </source>
</reference>
<dbReference type="Gene3D" id="3.40.50.300">
    <property type="entry name" value="P-loop containing nucleotide triphosphate hydrolases"/>
    <property type="match status" value="1"/>
</dbReference>
<evidence type="ECO:0000256" key="2">
    <source>
        <dbReference type="ARBA" id="ARBA00022448"/>
    </source>
</evidence>
<evidence type="ECO:0000313" key="7">
    <source>
        <dbReference type="Proteomes" id="UP000032803"/>
    </source>
</evidence>
<gene>
    <name evidence="6" type="ORF">LHA_0287</name>
</gene>
<dbReference type="STRING" id="449.LHA_0287"/>
<dbReference type="GO" id="GO:0016887">
    <property type="term" value="F:ATP hydrolysis activity"/>
    <property type="evidence" value="ECO:0007669"/>
    <property type="project" value="InterPro"/>
</dbReference>
<keyword evidence="7" id="KW-1185">Reference proteome</keyword>
<evidence type="ECO:0000256" key="4">
    <source>
        <dbReference type="ARBA" id="ARBA00022840"/>
    </source>
</evidence>
<dbReference type="PROSITE" id="PS00211">
    <property type="entry name" value="ABC_TRANSPORTER_1"/>
    <property type="match status" value="1"/>
</dbReference>
<protein>
    <submittedName>
        <fullName evidence="6">ABC transporter, ATP binding protein</fullName>
    </submittedName>
</protein>
<dbReference type="PROSITE" id="PS50893">
    <property type="entry name" value="ABC_TRANSPORTER_2"/>
    <property type="match status" value="1"/>
</dbReference>
<dbReference type="HOGENOM" id="CLU_027829_2_2_6"/>
<sequence>MSETIIAIENCRKSFKKASDQDLLVLEDVNFQLKEGEIVAMLGKSGSGKSTLLRIIAGLVPPSSGKISYRGQPVTGPVPGIAMVFQSFALMPWLTVLENVELGLEAQGVSREERRHRAIEAIDTIGLDGFESAFPKELSGGMRQRVGFARALVINPDVLLMDEPFSALDVLTAENLKSDLLELWKEKKTNTNGILLVTHNIEEAATLADRIVIFGSDPGYIRAELQVTLPQPRNQETPEFRDLVDKIYKLMTTGPKEKAKRAQRERQIGLGYRLPDVEPSELSGLIETMKSFEERIDLPELADELMMNIDDLFPILETLEILGLAKVSDGDIQLSELGKQYSEADLQARKQVFARCLLEKVPLARYIRRVLDEKIGHRVSEERFLSKLEDYLSEKEAERVLRTMIDWGRYAEIFAYDFNTGILSLENPGFSDLHYND</sequence>
<keyword evidence="3" id="KW-0547">Nucleotide-binding</keyword>
<organism evidence="6 7">
    <name type="scientific">Legionella hackeliae</name>
    <dbReference type="NCBI Taxonomy" id="449"/>
    <lineage>
        <taxon>Bacteria</taxon>
        <taxon>Pseudomonadati</taxon>
        <taxon>Pseudomonadota</taxon>
        <taxon>Gammaproteobacteria</taxon>
        <taxon>Legionellales</taxon>
        <taxon>Legionellaceae</taxon>
        <taxon>Legionella</taxon>
    </lineage>
</organism>